<evidence type="ECO:0000259" key="5">
    <source>
        <dbReference type="SMART" id="SM01360"/>
    </source>
</evidence>
<dbReference type="InterPro" id="IPR001599">
    <property type="entry name" value="Macroglobln_a2"/>
</dbReference>
<protein>
    <recommendedName>
        <fullName evidence="8">Alpha-2-macroglobulin</fullName>
    </recommendedName>
</protein>
<feature type="domain" description="Alpha-2-macroglobulin bait region" evidence="4">
    <location>
        <begin position="968"/>
        <end position="1111"/>
    </location>
</feature>
<dbReference type="SUPFAM" id="SSF48239">
    <property type="entry name" value="Terpenoid cyclases/Protein prenyltransferases"/>
    <property type="match status" value="1"/>
</dbReference>
<dbReference type="Pfam" id="PF07703">
    <property type="entry name" value="A2M_BRD"/>
    <property type="match status" value="1"/>
</dbReference>
<keyword evidence="7" id="KW-1185">Reference proteome</keyword>
<evidence type="ECO:0000256" key="3">
    <source>
        <dbReference type="SAM" id="SignalP"/>
    </source>
</evidence>
<feature type="chain" id="PRO_5022135822" description="Alpha-2-macroglobulin" evidence="3">
    <location>
        <begin position="30"/>
        <end position="2021"/>
    </location>
</feature>
<dbReference type="InterPro" id="IPR041246">
    <property type="entry name" value="Bact_MG10"/>
</dbReference>
<dbReference type="Gene3D" id="2.20.130.20">
    <property type="match status" value="1"/>
</dbReference>
<dbReference type="InterPro" id="IPR002890">
    <property type="entry name" value="MG2"/>
</dbReference>
<dbReference type="PANTHER" id="PTHR40094:SF1">
    <property type="entry name" value="UBIQUITIN DOMAIN-CONTAINING PROTEIN"/>
    <property type="match status" value="1"/>
</dbReference>
<evidence type="ECO:0000259" key="4">
    <source>
        <dbReference type="SMART" id="SM01359"/>
    </source>
</evidence>
<dbReference type="PANTHER" id="PTHR40094">
    <property type="entry name" value="ALPHA-2-MACROGLOBULIN HOMOLOG"/>
    <property type="match status" value="1"/>
</dbReference>
<sequence length="2021" mass="225016">MHHTLRTWTSAVALSLLSLLLLATPVARAAQAKALSSWKDIDALVSNQKVEAAAQAAEARLAQARNGADESEWARALIRTVQLRSALHGYETAVRFLREQPWPKGALARATLNLYYANALVTYAQAYGWEVRQREQVASSGPVDLKAWTYDQILTEAQRAYEDVWKQRQSLGAEPVKVLSEYVEPNTYPAGIRSTLRDAVSYLRVELLADSSHWRPEQANEVFRLDLGSLLEGAPTVELTDANIHPLVKVAAVLGDLEAWHRTGGRREAALEARLRRYEVLHQHFSEAEDRASIRQHLAAHLNAFRDVPWWSMGQGLLAEQENAAGHAVRAHALAKEGMQAHPKSLGATRCRTLVETLEAPDFRVASMQSDGADRRSIEVTHRNVPVVYFRAFLLDVEARLKKVDDYNVLPSGDELMRYNRGRKPTTTWSTQLPATPDFQLHRTFVTPPLKETGTYLILSSAREDFREKGNRIQATFLAVTPWVALTRNVEGNSMEARILKGDSGKPASEVLVRLIQMDYRTGFREAARARTNPQGDVSFPAPPGQGYRSYLMVVGEGRGALLLPNGLAFYNRSPPKEATSSLVFTDRSVYRPLQKVQWKVVAFSGRGDQARYKTLEQHSLVVRLIDPNHQEVERLNVRTNDFGSVAGEFTVPTGRLLGVWTVQVESGGSSTIRVEEYKRPTFEVTLKDADAPLRLNRPATFKGEARYYFGLPVASGTVRWRAYREPVLPWWWWYDSGFISRQRQLVAAGSSSVEEDGGFKVTFTPEADERSARTPGLTWRYRVEADATDEGGETRSASRAFRLGFVAVEGRVDTDTGFLREGSQAEVRLVRSTLDGAPQPGAGRWRLVALKQPTQPLMPADEPQPALPLLEVDPDAVKKPTPGDALQARWMQTYKPQSVMARWEDGAEQTKGTVQHGADGVARVKLPSLKAGAYRLHYETTDAFGQKFTVARELLVAGARAPVALAAALTVENSSVRVGEVARLLAISGFEGQPLMLDLYQGDQRVLRKSLVGGQTPAVVEVPVTEALRGGFTAVLTLVRDWQLVQFSEHVFVPWDNKELSLEFATFRDKLRPGAKETFRVTVKGPKGAKVEAGAAELLAYMYDQSLDLFAPHSPPSVSSLYPPRMSSVSLLSSLSMGQSQWLVSQGYGEAFQWEPPTSDRLKFEDNYGLGGPGRRRYRNGNSRSFESFGGVSAPRPAPVARSESKEKSMREEPEAPPPPPGMPPMEEMNAAADKLQGAPAQAEAAAPAALRSNFAETAFWVPQLLTGADGSATLEFTVPDSVTAWSVWVHGLTRDLEGGSVQRTTRSVKELMVRPYVPRFLREGDRAVLEVVVNNASEEARQGTLTLDIVDPETRKSLLSEFGVKGASQNFTVAPGKGTNLRFPLTTPARVGTVAFRVEARAGNLSDGELRPLPVLPGRVHLAQSRFVTLKGPGSKTMRFDDLKKGGDATRVNEQLVVTVDTQLFYAALQSLPYLVNYPYECSEQTLNRFVSSGILASLYAKYPAVAKMAKEMSQRPTRFETWDSVDPNRKMTLEETPWLEMAKGGPDSDQDLVKVLDPKIARAERDAAMGKLRKAQTSSGGFPWWPGGPPSPYMTLYIVHGLSRAMEYGVEVPQDMTRNAWGYLARHFREEYAEKLTKKGQSWEFITFLNYVASAYPDASYTGEALTADERKAMLAFSFMHWKKHSPYLKGYLSLTLKRAGRQSDALKVWDSVMDSSKTTEDLGTYWAPEDRSWLWYNDTTETQAFALRVLTELKPKDERREGLVQWLLLDKKLNHWKSTRATAEALYALVKYLEAEGALGIREDAKVTVGPRVVQMEFAPDVYTGKKNQVVVPGPELRPETMSSVVVEKTTKGFAFASATWHFSTEKLPDEDRGDFFQVSRRYFRREREGREAVLQPLAEGALLNPGDEVEVQLSLRTKHAAEYVHLRDPRAAGLEPENAQSRHKWDLGIVWYEETRDSGTNFFFEWLPAGEYTFKYRLRANMAGTFRVGPATVQSMYAPEFTAYSTGAVLTVGPAK</sequence>
<dbReference type="Pfam" id="PF01835">
    <property type="entry name" value="MG2"/>
    <property type="match status" value="1"/>
</dbReference>
<evidence type="ECO:0008006" key="8">
    <source>
        <dbReference type="Google" id="ProtNLM"/>
    </source>
</evidence>
<feature type="signal peptide" evidence="3">
    <location>
        <begin position="1"/>
        <end position="29"/>
    </location>
</feature>
<dbReference type="Pfam" id="PF17973">
    <property type="entry name" value="bMG10"/>
    <property type="match status" value="1"/>
</dbReference>
<dbReference type="EMBL" id="VIFM01000103">
    <property type="protein sequence ID" value="TQF13331.1"/>
    <property type="molecule type" value="Genomic_DNA"/>
</dbReference>
<dbReference type="Proteomes" id="UP000315369">
    <property type="component" value="Unassembled WGS sequence"/>
</dbReference>
<dbReference type="InterPro" id="IPR011625">
    <property type="entry name" value="A2M_N_BRD"/>
</dbReference>
<evidence type="ECO:0000256" key="1">
    <source>
        <dbReference type="ARBA" id="ARBA00010556"/>
    </source>
</evidence>
<dbReference type="SMART" id="SM01359">
    <property type="entry name" value="A2M_N_2"/>
    <property type="match status" value="1"/>
</dbReference>
<dbReference type="Gene3D" id="1.50.10.20">
    <property type="match status" value="1"/>
</dbReference>
<evidence type="ECO:0000313" key="6">
    <source>
        <dbReference type="EMBL" id="TQF13331.1"/>
    </source>
</evidence>
<name>A0A540WWE5_9BACT</name>
<reference evidence="6 7" key="1">
    <citation type="submission" date="2019-06" db="EMBL/GenBank/DDBJ databases">
        <authorList>
            <person name="Livingstone P."/>
            <person name="Whitworth D."/>
        </authorList>
    </citation>
    <scope>NUCLEOTIDE SEQUENCE [LARGE SCALE GENOMIC DNA]</scope>
    <source>
        <strain evidence="6 7">AM401</strain>
    </source>
</reference>
<dbReference type="InterPro" id="IPR051802">
    <property type="entry name" value="YfhM-like"/>
</dbReference>
<feature type="region of interest" description="Disordered" evidence="2">
    <location>
        <begin position="1163"/>
        <end position="1229"/>
    </location>
</feature>
<dbReference type="Pfam" id="PF00207">
    <property type="entry name" value="A2M"/>
    <property type="match status" value="1"/>
</dbReference>
<dbReference type="Gene3D" id="2.60.40.1930">
    <property type="match status" value="1"/>
</dbReference>
<comment type="caution">
    <text evidence="6">The sequence shown here is derived from an EMBL/GenBank/DDBJ whole genome shotgun (WGS) entry which is preliminary data.</text>
</comment>
<feature type="compositionally biased region" description="Basic and acidic residues" evidence="2">
    <location>
        <begin position="1204"/>
        <end position="1215"/>
    </location>
</feature>
<keyword evidence="3" id="KW-0732">Signal</keyword>
<gene>
    <name evidence="6" type="ORF">FJV41_24285</name>
</gene>
<evidence type="ECO:0000313" key="7">
    <source>
        <dbReference type="Proteomes" id="UP000315369"/>
    </source>
</evidence>
<dbReference type="OrthoDB" id="9767116at2"/>
<organism evidence="6 7">
    <name type="scientific">Myxococcus llanfairpwllgwyngyllgogerychwyrndrobwllllantysiliogogogochensis</name>
    <dbReference type="NCBI Taxonomy" id="2590453"/>
    <lineage>
        <taxon>Bacteria</taxon>
        <taxon>Pseudomonadati</taxon>
        <taxon>Myxococcota</taxon>
        <taxon>Myxococcia</taxon>
        <taxon>Myxococcales</taxon>
        <taxon>Cystobacterineae</taxon>
        <taxon>Myxococcaceae</taxon>
        <taxon>Myxococcus</taxon>
    </lineage>
</organism>
<proteinExistence type="inferred from homology"/>
<evidence type="ECO:0000256" key="2">
    <source>
        <dbReference type="SAM" id="MobiDB-lite"/>
    </source>
</evidence>
<comment type="similarity">
    <text evidence="1">Belongs to the protease inhibitor I39 (alpha-2-macroglobulin) family. Bacterial alpha-2-macroglobulin subfamily.</text>
</comment>
<dbReference type="SMART" id="SM01360">
    <property type="entry name" value="A2M"/>
    <property type="match status" value="1"/>
</dbReference>
<dbReference type="RefSeq" id="WP_141644924.1">
    <property type="nucleotide sequence ID" value="NZ_VIFM01000103.1"/>
</dbReference>
<accession>A0A540WWE5</accession>
<dbReference type="GO" id="GO:0004866">
    <property type="term" value="F:endopeptidase inhibitor activity"/>
    <property type="evidence" value="ECO:0007669"/>
    <property type="project" value="InterPro"/>
</dbReference>
<feature type="domain" description="Alpha-2-macroglobulin" evidence="5">
    <location>
        <begin position="1259"/>
        <end position="1349"/>
    </location>
</feature>
<dbReference type="InterPro" id="IPR008930">
    <property type="entry name" value="Terpenoid_cyclase/PrenylTrfase"/>
</dbReference>